<dbReference type="Proteomes" id="UP001168146">
    <property type="component" value="Unassembled WGS sequence"/>
</dbReference>
<dbReference type="EMBL" id="JASUXU010000062">
    <property type="protein sequence ID" value="KAK0313133.1"/>
    <property type="molecule type" value="Genomic_DNA"/>
</dbReference>
<dbReference type="AlphaFoldDB" id="A0AAN6FE55"/>
<protein>
    <submittedName>
        <fullName evidence="1">Uncharacterized protein</fullName>
    </submittedName>
</protein>
<dbReference type="EMBL" id="JAUJLE010000305">
    <property type="protein sequence ID" value="KAK0961763.1"/>
    <property type="molecule type" value="Genomic_DNA"/>
</dbReference>
<sequence length="371" mass="40956">MASSNQTSHELYPIQGDAPVLYPIRAGAPIPHGFANRGSTSARLPWPADALGDTMLLHRGKWFRALQPHPFVSKDVLRRIRAGSGRNAAVDALERVGEGREVWEGEWKKFELPSLACRQTNQRPKYVDECLKAVDTAMCSKGDRQCRLLALPDELLLRVREYLVPTSGSLDVIRTVVDRSPQINHIAKHPDPLASGGGGGAGGANEHIHLNGLACARTCRRMDDVFCSILYGRKKWLLDLSDVSQTLPPVVALPPGYVRDLLILVTPQQWRLAAVGKSNALRVEVEGVLALFEEGDQLRSLAVDVAFWHVERIAERQWFFGELGPGGNVTLKRLLKPGEESKNPVGVEDACQAIEKLRQGVRLLTLQRASR</sequence>
<evidence type="ECO:0000313" key="1">
    <source>
        <dbReference type="EMBL" id="KAK0313133.1"/>
    </source>
</evidence>
<keyword evidence="4" id="KW-1185">Reference proteome</keyword>
<proteinExistence type="predicted"/>
<comment type="caution">
    <text evidence="1">The sequence shown here is derived from an EMBL/GenBank/DDBJ whole genome shotgun (WGS) entry which is preliminary data.</text>
</comment>
<dbReference type="Proteomes" id="UP001175353">
    <property type="component" value="Unassembled WGS sequence"/>
</dbReference>
<reference evidence="1" key="1">
    <citation type="submission" date="2021-12" db="EMBL/GenBank/DDBJ databases">
        <title>Black yeast isolated from Biological Soil Crust.</title>
        <authorList>
            <person name="Kurbessoian T."/>
        </authorList>
    </citation>
    <scope>NUCLEOTIDE SEQUENCE</scope>
    <source>
        <strain evidence="1">CCFEE 5208</strain>
    </source>
</reference>
<reference evidence="2" key="2">
    <citation type="submission" date="2023-06" db="EMBL/GenBank/DDBJ databases">
        <title>Black Yeasts Isolated from many extreme environments.</title>
        <authorList>
            <person name="Coleine C."/>
            <person name="Stajich J.E."/>
            <person name="Selbmann L."/>
        </authorList>
    </citation>
    <scope>NUCLEOTIDE SEQUENCE</scope>
    <source>
        <strain evidence="2">CCFEE 5200</strain>
    </source>
</reference>
<organism evidence="1 3">
    <name type="scientific">Friedmanniomyces endolithicus</name>
    <dbReference type="NCBI Taxonomy" id="329885"/>
    <lineage>
        <taxon>Eukaryota</taxon>
        <taxon>Fungi</taxon>
        <taxon>Dikarya</taxon>
        <taxon>Ascomycota</taxon>
        <taxon>Pezizomycotina</taxon>
        <taxon>Dothideomycetes</taxon>
        <taxon>Dothideomycetidae</taxon>
        <taxon>Mycosphaerellales</taxon>
        <taxon>Teratosphaeriaceae</taxon>
        <taxon>Friedmanniomyces</taxon>
    </lineage>
</organism>
<gene>
    <name evidence="1" type="ORF">LTR82_013751</name>
    <name evidence="2" type="ORF">LTR91_019748</name>
</gene>
<accession>A0AAN6FE55</accession>
<name>A0AAN6FE55_9PEZI</name>
<evidence type="ECO:0000313" key="3">
    <source>
        <dbReference type="Proteomes" id="UP001168146"/>
    </source>
</evidence>
<evidence type="ECO:0000313" key="4">
    <source>
        <dbReference type="Proteomes" id="UP001175353"/>
    </source>
</evidence>
<evidence type="ECO:0000313" key="2">
    <source>
        <dbReference type="EMBL" id="KAK0961763.1"/>
    </source>
</evidence>